<dbReference type="SUPFAM" id="SSF102405">
    <property type="entry name" value="MCP/YpsA-like"/>
    <property type="match status" value="1"/>
</dbReference>
<evidence type="ECO:0000256" key="2">
    <source>
        <dbReference type="SAM" id="MobiDB-lite"/>
    </source>
</evidence>
<accession>A0AAE2ZY41</accession>
<gene>
    <name evidence="4" type="primary">dprA</name>
    <name evidence="4" type="ORF">LKD75_02385</name>
</gene>
<protein>
    <submittedName>
        <fullName evidence="4">DNA-processing protein DprA</fullName>
    </submittedName>
</protein>
<dbReference type="SUPFAM" id="SSF47781">
    <property type="entry name" value="RuvA domain 2-like"/>
    <property type="match status" value="1"/>
</dbReference>
<dbReference type="PANTHER" id="PTHR43022:SF1">
    <property type="entry name" value="PROTEIN SMF"/>
    <property type="match status" value="1"/>
</dbReference>
<evidence type="ECO:0000259" key="3">
    <source>
        <dbReference type="Pfam" id="PF02481"/>
    </source>
</evidence>
<sequence>MFMAEEERKYAYFLCSTYTIGGVRAERLLARFGSPRAVYEAETEEWRECVGNSAAEALERQKKSGEWEREYGQLSEQQIHFLLREEKGFPGKLAEIPDPPYGIFYRGKLPDENEPAVAVIGARECSEYGRYVAEELGQYLGRAGIQVISGMARGIDGISQQAALSAGGTSYGVLGCGVDICYPAQNRRLYEELLEKGGLLSTYAPGTKPLPQHFPPRNRIVSGLSDALIVIEARQKSGTLITVDMALEQGRDVYVVPGRLTDRLSDGCNHLLTQGAGVFLSPESFAEDFLRSWEEKQGLSADGSGGKNRRKNNRETGRNTAKVKLPKESLQKILECLEPVPKTSETLLQELWEKGEYTDISALNRALMELELLGYARQNSPGHFSTSAN</sequence>
<dbReference type="Pfam" id="PF02481">
    <property type="entry name" value="DNA_processg_A"/>
    <property type="match status" value="1"/>
</dbReference>
<dbReference type="InterPro" id="IPR010994">
    <property type="entry name" value="RuvA_2-like"/>
</dbReference>
<feature type="region of interest" description="Disordered" evidence="2">
    <location>
        <begin position="297"/>
        <end position="319"/>
    </location>
</feature>
<dbReference type="Proteomes" id="UP001197795">
    <property type="component" value="Unassembled WGS sequence"/>
</dbReference>
<dbReference type="InterPro" id="IPR057666">
    <property type="entry name" value="DrpA_SLOG"/>
</dbReference>
<dbReference type="NCBIfam" id="TIGR00732">
    <property type="entry name" value="dprA"/>
    <property type="match status" value="1"/>
</dbReference>
<dbReference type="GO" id="GO:0009294">
    <property type="term" value="P:DNA-mediated transformation"/>
    <property type="evidence" value="ECO:0007669"/>
    <property type="project" value="InterPro"/>
</dbReference>
<reference evidence="4 5" key="1">
    <citation type="submission" date="2021-10" db="EMBL/GenBank/DDBJ databases">
        <title>Anaerobic single-cell dispensing facilitates the cultivation of human gut bacteria.</title>
        <authorList>
            <person name="Afrizal A."/>
        </authorList>
    </citation>
    <scope>NUCLEOTIDE SEQUENCE [LARGE SCALE GENOMIC DNA]</scope>
    <source>
        <strain evidence="4 5">CLA-AA-H273</strain>
    </source>
</reference>
<dbReference type="RefSeq" id="WP_227732225.1">
    <property type="nucleotide sequence ID" value="NZ_JAJEPV010000004.1"/>
</dbReference>
<dbReference type="AlphaFoldDB" id="A0AAE2ZY41"/>
<dbReference type="InterPro" id="IPR003488">
    <property type="entry name" value="DprA"/>
</dbReference>
<evidence type="ECO:0000313" key="4">
    <source>
        <dbReference type="EMBL" id="MCC2118447.1"/>
    </source>
</evidence>
<organism evidence="4 5">
    <name type="scientific">Waltera acetigignens</name>
    <dbReference type="NCBI Taxonomy" id="2981769"/>
    <lineage>
        <taxon>Bacteria</taxon>
        <taxon>Bacillati</taxon>
        <taxon>Bacillota</taxon>
        <taxon>Clostridia</taxon>
        <taxon>Lachnospirales</taxon>
        <taxon>Lachnospiraceae</taxon>
        <taxon>Waltera</taxon>
    </lineage>
</organism>
<comment type="similarity">
    <text evidence="1">Belongs to the DprA/Smf family.</text>
</comment>
<feature type="domain" description="Smf/DprA SLOG" evidence="3">
    <location>
        <begin position="81"/>
        <end position="288"/>
    </location>
</feature>
<dbReference type="EMBL" id="JAJEPV010000004">
    <property type="protein sequence ID" value="MCC2118447.1"/>
    <property type="molecule type" value="Genomic_DNA"/>
</dbReference>
<dbReference type="Gene3D" id="3.40.50.450">
    <property type="match status" value="1"/>
</dbReference>
<evidence type="ECO:0000313" key="5">
    <source>
        <dbReference type="Proteomes" id="UP001197795"/>
    </source>
</evidence>
<dbReference type="PANTHER" id="PTHR43022">
    <property type="entry name" value="PROTEIN SMF"/>
    <property type="match status" value="1"/>
</dbReference>
<name>A0AAE2ZY41_9FIRM</name>
<evidence type="ECO:0000256" key="1">
    <source>
        <dbReference type="ARBA" id="ARBA00006525"/>
    </source>
</evidence>
<comment type="caution">
    <text evidence="4">The sequence shown here is derived from an EMBL/GenBank/DDBJ whole genome shotgun (WGS) entry which is preliminary data.</text>
</comment>
<keyword evidence="5" id="KW-1185">Reference proteome</keyword>
<proteinExistence type="inferred from homology"/>